<accession>A0A940NNI5</accession>
<dbReference type="EMBL" id="JAGIYQ010000005">
    <property type="protein sequence ID" value="MBP0725414.1"/>
    <property type="molecule type" value="Genomic_DNA"/>
</dbReference>
<evidence type="ECO:0000259" key="2">
    <source>
        <dbReference type="Pfam" id="PF02368"/>
    </source>
</evidence>
<evidence type="ECO:0000313" key="4">
    <source>
        <dbReference type="Proteomes" id="UP000682134"/>
    </source>
</evidence>
<dbReference type="Pfam" id="PF02368">
    <property type="entry name" value="Big_2"/>
    <property type="match status" value="1"/>
</dbReference>
<keyword evidence="4" id="KW-1185">Reference proteome</keyword>
<dbReference type="AlphaFoldDB" id="A0A940NNI5"/>
<name>A0A940NNI5_9BACI</name>
<feature type="signal peptide" evidence="1">
    <location>
        <begin position="1"/>
        <end position="28"/>
    </location>
</feature>
<dbReference type="Proteomes" id="UP000682134">
    <property type="component" value="Unassembled WGS sequence"/>
</dbReference>
<protein>
    <submittedName>
        <fullName evidence="3">DUF5057 domain-containing protein</fullName>
    </submittedName>
</protein>
<proteinExistence type="predicted"/>
<organism evidence="3 4">
    <name type="scientific">Gottfriedia endophytica</name>
    <dbReference type="NCBI Taxonomy" id="2820819"/>
    <lineage>
        <taxon>Bacteria</taxon>
        <taxon>Bacillati</taxon>
        <taxon>Bacillota</taxon>
        <taxon>Bacilli</taxon>
        <taxon>Bacillales</taxon>
        <taxon>Bacillaceae</taxon>
        <taxon>Gottfriedia</taxon>
    </lineage>
</organism>
<evidence type="ECO:0000256" key="1">
    <source>
        <dbReference type="SAM" id="SignalP"/>
    </source>
</evidence>
<feature type="domain" description="BIG2" evidence="2">
    <location>
        <begin position="1117"/>
        <end position="1186"/>
    </location>
</feature>
<dbReference type="InterPro" id="IPR003343">
    <property type="entry name" value="Big_2"/>
</dbReference>
<dbReference type="SUPFAM" id="SSF49373">
    <property type="entry name" value="Invasin/intimin cell-adhesion fragments"/>
    <property type="match status" value="1"/>
</dbReference>
<comment type="caution">
    <text evidence="3">The sequence shown here is derived from an EMBL/GenBank/DDBJ whole genome shotgun (WGS) entry which is preliminary data.</text>
</comment>
<feature type="chain" id="PRO_5037368737" evidence="1">
    <location>
        <begin position="29"/>
        <end position="1211"/>
    </location>
</feature>
<dbReference type="RefSeq" id="WP_209404947.1">
    <property type="nucleotide sequence ID" value="NZ_JAGIYQ010000005.1"/>
</dbReference>
<dbReference type="InterPro" id="IPR008964">
    <property type="entry name" value="Invasin/intimin_cell_adhesion"/>
</dbReference>
<reference evidence="3" key="1">
    <citation type="submission" date="2021-04" db="EMBL/GenBank/DDBJ databases">
        <title>Genome seq and assembly of Bacillus sp.</title>
        <authorList>
            <person name="Chhetri G."/>
        </authorList>
    </citation>
    <scope>NUCLEOTIDE SEQUENCE</scope>
    <source>
        <strain evidence="3">RG28</strain>
    </source>
</reference>
<evidence type="ECO:0000313" key="3">
    <source>
        <dbReference type="EMBL" id="MBP0725414.1"/>
    </source>
</evidence>
<sequence length="1211" mass="133311">MKKKINSLLLLFCLLCPILFPIHTHVQAATPKIQLLEITDGSETSTLTQAQQSTYVVTTMPIKRFVSDRSDLDGKYDAIYFAKGTYSTDLVRLDPDPTSANPDLLVKNDTDRKDSNKTSTKMNDLTLLKANEIINYYIKRNLPVIFHSSVKNQTCNVNLKPTYQCVLKDLATTYKTTQYPNVSLVDDPNNITNMISSRPRFTLTSKPTESSIAQPPYYTTGNTVSFSFSIDSGNLDGLMANLYIDSNFNGKYEPSELVKQNYVSELGKQQNVYTLNYTLPKGYSGIRMWKLEIVGENGLKDYKTGTFRFRDAKVNIRVLQVTKTTAQNGSLKKVLTSVGLKNNVIDTDDYNITIDVVSMDDFNNTTYKNINSGQYNMIIFGFEDSYGNVRITNTNAQKAVKDFIASGQSVFFTHDTIQRISASGNNNYESTNSWITNFLPDTGQTYELGVTKDWQQKIVADKLATPGKYYMETNIGYHATYTVTKAKKVNDNLLTSFPYSLGNTISLATTHSQYFALNLEDPEVVPLYNLYDGTIDLNDSYNMYYIYKRKNITYSGAGHTNSTFSVDEQQLFVNTMLSSFIGANQAPVITVYSPDTTKEIPTTQSIPLSFKVDDIDVNDKNLNYSILVNDVPYNSGSVINGQTISMDIPHGLVNDGSVKISIKAWDLSGAQAQQKDLVIKVKKLNENLSVSRTINKTGMLKVGETARVNYTITPNPIDGSNLGTSQNLKVQQIKFNETVPSSFGVSSSQSNVVVDTDSAKKLKTISIDLGRINYTKNSNNQYVADPINFSIDFTPTVSGDNTLSNSTLSFIAVDNTQKSMAFNNININARDELRGIKTPDSITMNINSVTPQKILVEYNPIDALNQGIIKQTNWQVTAGTDLIEVNQNGEVRIKPGAATNEEAKTAAVKVTVTDIFGNSKESTTIVNIANPLQAFSMDDKLTLNVGDTGTLNLKVTPISAASKLIWTVDQPGIIDINDKLTGEIVGLKKGVANITVKGTDAQNNEIVRTATVTVNQPVKSITVESPITMTVGQNLNLLGKTTVLPSDANNKEVSYSLINNSDTNYVDLTNSGMLTANAPTPDGHMIKILVGALDGSKITNQFEVQIVNPITGIKLPASLDIKAGEKYDLNQKLEYQPINTTQKGISKWISNDKRFVTVDQNGTIHAISKGYATVTAISEYGKYQASIIINVYDPSDPNGSNNGSASSNLKW</sequence>
<dbReference type="Gene3D" id="2.60.40.1080">
    <property type="match status" value="2"/>
</dbReference>
<keyword evidence="1" id="KW-0732">Signal</keyword>
<gene>
    <name evidence="3" type="ORF">J5Y03_09460</name>
</gene>